<reference evidence="3" key="2">
    <citation type="journal article" date="2019" name="Int. J. Syst. Evol. Microbiol.">
        <title>The Global Catalogue of Microorganisms (GCM) 10K type strain sequencing project: providing services to taxonomists for standard genome sequencing and annotation.</title>
        <authorList>
            <consortium name="The Broad Institute Genomics Platform"/>
            <consortium name="The Broad Institute Genome Sequencing Center for Infectious Disease"/>
            <person name="Wu L."/>
            <person name="Ma J."/>
        </authorList>
    </citation>
    <scope>NUCLEOTIDE SEQUENCE [LARGE SCALE GENOMIC DNA]</scope>
    <source>
        <strain evidence="3">NBRC 108728</strain>
    </source>
</reference>
<gene>
    <name evidence="1" type="ORF">GCM10025867_45340</name>
    <name evidence="2" type="ORF">GCM10025867_51000</name>
</gene>
<dbReference type="EMBL" id="AP027733">
    <property type="protein sequence ID" value="BDZ52293.1"/>
    <property type="molecule type" value="Genomic_DNA"/>
</dbReference>
<protein>
    <recommendedName>
        <fullName evidence="4">ArsR family transcriptional regulator</fullName>
    </recommendedName>
</protein>
<organism evidence="1 3">
    <name type="scientific">Frondihabitans sucicola</name>
    <dbReference type="NCBI Taxonomy" id="1268041"/>
    <lineage>
        <taxon>Bacteria</taxon>
        <taxon>Bacillati</taxon>
        <taxon>Actinomycetota</taxon>
        <taxon>Actinomycetes</taxon>
        <taxon>Micrococcales</taxon>
        <taxon>Microbacteriaceae</taxon>
        <taxon>Frondihabitans</taxon>
    </lineage>
</organism>
<geneLocation type="plasmid" evidence="1 3">
    <name>pNBRC108728a</name>
</geneLocation>
<name>A0ABM8GV22_9MICO</name>
<keyword evidence="1" id="KW-0614">Plasmid</keyword>
<dbReference type="Proteomes" id="UP001321486">
    <property type="component" value="Plasmid pNBRC108728a"/>
</dbReference>
<evidence type="ECO:0000313" key="1">
    <source>
        <dbReference type="EMBL" id="BDZ52293.1"/>
    </source>
</evidence>
<accession>A0ABM8GV22</accession>
<keyword evidence="3" id="KW-1185">Reference proteome</keyword>
<evidence type="ECO:0000313" key="2">
    <source>
        <dbReference type="EMBL" id="BDZ52859.1"/>
    </source>
</evidence>
<evidence type="ECO:0008006" key="4">
    <source>
        <dbReference type="Google" id="ProtNLM"/>
    </source>
</evidence>
<sequence length="76" mass="8284">MADLTTRMLDTLAWIESAGPLRVGRHVDPMRDRVGARTAAALEARGLIERQYIGPGAGKVATTRLGRDLARQLARD</sequence>
<reference evidence="1" key="3">
    <citation type="submission" date="2023-02" db="EMBL/GenBank/DDBJ databases">
        <authorList>
            <person name="Sun Q."/>
            <person name="Mori K."/>
        </authorList>
    </citation>
    <scope>NUCLEOTIDE SEQUENCE</scope>
    <source>
        <strain evidence="1">NBRC 108728</strain>
        <plasmid evidence="1">pNBRC108728a</plasmid>
    </source>
</reference>
<reference evidence="1" key="1">
    <citation type="journal article" date="2014" name="Int. J. Syst. Evol. Microbiol.">
        <title>Complete genome of a new Firmicutes species belonging to the dominant human colonic microbiota ('Ruminococcus bicirculans') reveals two chromosomes and a selective capacity to utilize plant glucans.</title>
        <authorList>
            <consortium name="NISC Comparative Sequencing Program"/>
            <person name="Wegmann U."/>
            <person name="Louis P."/>
            <person name="Goesmann A."/>
            <person name="Henrissat B."/>
            <person name="Duncan S.H."/>
            <person name="Flint H.J."/>
        </authorList>
    </citation>
    <scope>NUCLEOTIDE SEQUENCE</scope>
    <source>
        <strain evidence="1">NBRC 108728</strain>
    </source>
</reference>
<dbReference type="RefSeq" id="WP_286347141.1">
    <property type="nucleotide sequence ID" value="NZ_AP027733.1"/>
</dbReference>
<evidence type="ECO:0000313" key="3">
    <source>
        <dbReference type="Proteomes" id="UP001321486"/>
    </source>
</evidence>
<dbReference type="EMBL" id="AP027733">
    <property type="protein sequence ID" value="BDZ52859.1"/>
    <property type="molecule type" value="Genomic_DNA"/>
</dbReference>
<proteinExistence type="predicted"/>